<evidence type="ECO:0000256" key="6">
    <source>
        <dbReference type="ARBA" id="ARBA00023157"/>
    </source>
</evidence>
<dbReference type="GO" id="GO:0004653">
    <property type="term" value="F:polypeptide N-acetylgalactosaminyltransferase activity"/>
    <property type="evidence" value="ECO:0007669"/>
    <property type="project" value="TreeGrafter"/>
</dbReference>
<keyword evidence="4" id="KW-0808">Transferase</keyword>
<keyword evidence="6" id="KW-1015">Disulfide bond</keyword>
<dbReference type="SUPFAM" id="SSF50370">
    <property type="entry name" value="Ricin B-like lectins"/>
    <property type="match status" value="1"/>
</dbReference>
<dbReference type="InterPro" id="IPR035992">
    <property type="entry name" value="Ricin_B-like_lectins"/>
</dbReference>
<proteinExistence type="predicted"/>
<dbReference type="Gene3D" id="2.80.10.50">
    <property type="match status" value="1"/>
</dbReference>
<dbReference type="PANTHER" id="PTHR11675:SF68">
    <property type="entry name" value="N-ACETYLGALACTOSAMINYLTRANSFERASE 7"/>
    <property type="match status" value="1"/>
</dbReference>
<name>A0A368F196_ANCCA</name>
<comment type="pathway">
    <text evidence="2">Protein modification; protein glycosylation.</text>
</comment>
<evidence type="ECO:0000313" key="9">
    <source>
        <dbReference type="Proteomes" id="UP000252519"/>
    </source>
</evidence>
<dbReference type="AlphaFoldDB" id="A0A368F196"/>
<evidence type="ECO:0000313" key="8">
    <source>
        <dbReference type="EMBL" id="RCN25853.1"/>
    </source>
</evidence>
<reference evidence="8 9" key="1">
    <citation type="submission" date="2014-10" db="EMBL/GenBank/DDBJ databases">
        <title>Draft genome of the hookworm Ancylostoma caninum.</title>
        <authorList>
            <person name="Mitreva M."/>
        </authorList>
    </citation>
    <scope>NUCLEOTIDE SEQUENCE [LARGE SCALE GENOMIC DNA]</scope>
    <source>
        <strain evidence="8 9">Baltimore</strain>
    </source>
</reference>
<dbReference type="EMBL" id="JOJR01010194">
    <property type="protein sequence ID" value="RCN25853.1"/>
    <property type="molecule type" value="Genomic_DNA"/>
</dbReference>
<evidence type="ECO:0000256" key="7">
    <source>
        <dbReference type="ARBA" id="ARBA00023211"/>
    </source>
</evidence>
<gene>
    <name evidence="8" type="ORF">ANCCAN_28432</name>
</gene>
<evidence type="ECO:0000256" key="5">
    <source>
        <dbReference type="ARBA" id="ARBA00022723"/>
    </source>
</evidence>
<protein>
    <submittedName>
        <fullName evidence="8">Uncharacterized protein</fullName>
    </submittedName>
</protein>
<dbReference type="GO" id="GO:0005794">
    <property type="term" value="C:Golgi apparatus"/>
    <property type="evidence" value="ECO:0007669"/>
    <property type="project" value="TreeGrafter"/>
</dbReference>
<keyword evidence="5" id="KW-0479">Metal-binding</keyword>
<organism evidence="8 9">
    <name type="scientific">Ancylostoma caninum</name>
    <name type="common">Dog hookworm</name>
    <dbReference type="NCBI Taxonomy" id="29170"/>
    <lineage>
        <taxon>Eukaryota</taxon>
        <taxon>Metazoa</taxon>
        <taxon>Ecdysozoa</taxon>
        <taxon>Nematoda</taxon>
        <taxon>Chromadorea</taxon>
        <taxon>Rhabditida</taxon>
        <taxon>Rhabditina</taxon>
        <taxon>Rhabditomorpha</taxon>
        <taxon>Strongyloidea</taxon>
        <taxon>Ancylostomatidae</taxon>
        <taxon>Ancylostomatinae</taxon>
        <taxon>Ancylostoma</taxon>
    </lineage>
</organism>
<keyword evidence="9" id="KW-1185">Reference proteome</keyword>
<feature type="non-terminal residue" evidence="8">
    <location>
        <position position="121"/>
    </location>
</feature>
<dbReference type="GO" id="GO:0006493">
    <property type="term" value="P:protein O-linked glycosylation"/>
    <property type="evidence" value="ECO:0007669"/>
    <property type="project" value="TreeGrafter"/>
</dbReference>
<accession>A0A368F196</accession>
<dbReference type="Proteomes" id="UP000252519">
    <property type="component" value="Unassembled WGS sequence"/>
</dbReference>
<evidence type="ECO:0000256" key="4">
    <source>
        <dbReference type="ARBA" id="ARBA00022679"/>
    </source>
</evidence>
<dbReference type="STRING" id="29170.A0A368F196"/>
<dbReference type="GO" id="GO:0046872">
    <property type="term" value="F:metal ion binding"/>
    <property type="evidence" value="ECO:0007669"/>
    <property type="project" value="UniProtKB-KW"/>
</dbReference>
<evidence type="ECO:0000256" key="3">
    <source>
        <dbReference type="ARBA" id="ARBA00022676"/>
    </source>
</evidence>
<evidence type="ECO:0000256" key="2">
    <source>
        <dbReference type="ARBA" id="ARBA00004922"/>
    </source>
</evidence>
<keyword evidence="7" id="KW-0464">Manganese</keyword>
<dbReference type="Gene3D" id="3.90.550.10">
    <property type="entry name" value="Spore Coat Polysaccharide Biosynthesis Protein SpsA, Chain A"/>
    <property type="match status" value="1"/>
</dbReference>
<dbReference type="InterPro" id="IPR029044">
    <property type="entry name" value="Nucleotide-diphossugar_trans"/>
</dbReference>
<keyword evidence="3" id="KW-0328">Glycosyltransferase</keyword>
<dbReference type="OrthoDB" id="330637at2759"/>
<dbReference type="PANTHER" id="PTHR11675">
    <property type="entry name" value="N-ACETYLGALACTOSAMINYLTRANSFERASE"/>
    <property type="match status" value="1"/>
</dbReference>
<comment type="cofactor">
    <cofactor evidence="1">
        <name>Mn(2+)</name>
        <dbReference type="ChEBI" id="CHEBI:29035"/>
    </cofactor>
</comment>
<sequence length="121" mass="13733">MPYTFGKLSGKPIISTNMMRVIRTWMDEYAQYYFIREPQAQNVDPGDLTAQLALKERLHCKSFKWYMDNVAYDVLPSYPLPPKNKVWGEARNPHTGKCLDRMGGIPGPLGVHGCHGYGGNQ</sequence>
<evidence type="ECO:0000256" key="1">
    <source>
        <dbReference type="ARBA" id="ARBA00001936"/>
    </source>
</evidence>
<comment type="caution">
    <text evidence="8">The sequence shown here is derived from an EMBL/GenBank/DDBJ whole genome shotgun (WGS) entry which is preliminary data.</text>
</comment>